<dbReference type="InterPro" id="IPR036291">
    <property type="entry name" value="NAD(P)-bd_dom_sf"/>
</dbReference>
<dbReference type="InterPro" id="IPR050223">
    <property type="entry name" value="D-isomer_2-hydroxyacid_DH"/>
</dbReference>
<evidence type="ECO:0000259" key="5">
    <source>
        <dbReference type="Pfam" id="PF02826"/>
    </source>
</evidence>
<dbReference type="PANTHER" id="PTHR10996">
    <property type="entry name" value="2-HYDROXYACID DEHYDROGENASE-RELATED"/>
    <property type="match status" value="1"/>
</dbReference>
<dbReference type="Pfam" id="PF00389">
    <property type="entry name" value="2-Hacid_dh"/>
    <property type="match status" value="1"/>
</dbReference>
<evidence type="ECO:0000259" key="4">
    <source>
        <dbReference type="Pfam" id="PF00389"/>
    </source>
</evidence>
<evidence type="ECO:0000313" key="6">
    <source>
        <dbReference type="EMBL" id="ADN50500.1"/>
    </source>
</evidence>
<dbReference type="AlphaFoldDB" id="E1QQK5"/>
<dbReference type="Gene3D" id="3.40.50.720">
    <property type="entry name" value="NAD(P)-binding Rossmann-like Domain"/>
    <property type="match status" value="2"/>
</dbReference>
<dbReference type="OrthoDB" id="34275at2157"/>
<evidence type="ECO:0000256" key="1">
    <source>
        <dbReference type="ARBA" id="ARBA00023002"/>
    </source>
</evidence>
<proteinExistence type="inferred from homology"/>
<accession>E1QQK5</accession>
<dbReference type="SUPFAM" id="SSF51735">
    <property type="entry name" value="NAD(P)-binding Rossmann-fold domains"/>
    <property type="match status" value="1"/>
</dbReference>
<reference evidence="7" key="2">
    <citation type="journal article" date="2010" name="Stand. Genomic Sci.">
        <title>Complete genome sequence of Vulcanisaeta distributa type strain (IC-017T).</title>
        <authorList>
            <person name="Mavromatis K."/>
            <person name="Sikorski J."/>
            <person name="Pabst E."/>
            <person name="Teshima H."/>
            <person name="Lapidus A."/>
            <person name="Lucas S."/>
            <person name="Nolan M."/>
            <person name="Glavina Del Rio T."/>
            <person name="Cheng J."/>
            <person name="Bruce D."/>
            <person name="Goodwin L."/>
            <person name="Pitluck S."/>
            <person name="Liolios K."/>
            <person name="Ivanova N."/>
            <person name="Mikhailova N."/>
            <person name="Pati A."/>
            <person name="Chen A."/>
            <person name="Palaniappan K."/>
            <person name="Land M."/>
            <person name="Hauser L."/>
            <person name="Chang Y."/>
            <person name="Jeffries C."/>
            <person name="Rohde M."/>
            <person name="Spring S."/>
            <person name="Goker M."/>
            <person name="Wirth R."/>
            <person name="Woyke T."/>
            <person name="Bristow J."/>
            <person name="Eisen J."/>
            <person name="Markowitz V."/>
            <person name="Hugenholtz P."/>
            <person name="Klenk H."/>
            <person name="Kyrpides N."/>
        </authorList>
    </citation>
    <scope>NUCLEOTIDE SEQUENCE [LARGE SCALE GENOMIC DNA]</scope>
    <source>
        <strain evidence="7">DSM 14429 / JCM 11212 / NBRC 100878 / IC-017</strain>
    </source>
</reference>
<dbReference type="KEGG" id="vdi:Vdis_1112"/>
<dbReference type="eggNOG" id="arCOG01755">
    <property type="taxonomic scope" value="Archaea"/>
</dbReference>
<dbReference type="Pfam" id="PF02826">
    <property type="entry name" value="2-Hacid_dh_C"/>
    <property type="match status" value="1"/>
</dbReference>
<sequence length="324" mass="36515">MATTIVSTVELPEKAREMLRSYNADLYELPKLGKDEQLNALSKAEILMCWCGREFDLTSNIKYMPQLKMIQTFSAGVDHLPFAAIPNNIEIYSNAGAYSVPVAEHAWAMILTLAKGLHKPTLNAREYLNSELTSPHKITESTLLVLGTGGIGREIARIGKEGFRTYNIGINRSGKPAEYFDEVYPTDKLLDVLPRADIVAIALPLNKYTRGLIGERELRALKRGAIVVNVGRGDVVKEEELYRVLKERQDIRFGTDVWWVHDGREEIPPRTPLTALPNFLGTPHIAGGAQREIAEYAIIRAVENVIRYLRREVPMNRVNRDDYV</sequence>
<dbReference type="InterPro" id="IPR006139">
    <property type="entry name" value="D-isomer_2_OHA_DH_cat_dom"/>
</dbReference>
<dbReference type="InterPro" id="IPR006140">
    <property type="entry name" value="D-isomer_DH_NAD-bd"/>
</dbReference>
<dbReference type="STRING" id="572478.Vdis_1112"/>
<dbReference type="RefSeq" id="WP_013336225.1">
    <property type="nucleotide sequence ID" value="NC_014537.1"/>
</dbReference>
<dbReference type="GO" id="GO:0030267">
    <property type="term" value="F:glyoxylate reductase (NADPH) activity"/>
    <property type="evidence" value="ECO:0007669"/>
    <property type="project" value="TreeGrafter"/>
</dbReference>
<dbReference type="GO" id="GO:0051287">
    <property type="term" value="F:NAD binding"/>
    <property type="evidence" value="ECO:0007669"/>
    <property type="project" value="InterPro"/>
</dbReference>
<feature type="domain" description="D-isomer specific 2-hydroxyacid dehydrogenase catalytic" evidence="4">
    <location>
        <begin position="10"/>
        <end position="319"/>
    </location>
</feature>
<dbReference type="GO" id="GO:0005829">
    <property type="term" value="C:cytosol"/>
    <property type="evidence" value="ECO:0007669"/>
    <property type="project" value="TreeGrafter"/>
</dbReference>
<evidence type="ECO:0000256" key="3">
    <source>
        <dbReference type="RuleBase" id="RU003719"/>
    </source>
</evidence>
<dbReference type="Proteomes" id="UP000006681">
    <property type="component" value="Chromosome"/>
</dbReference>
<comment type="similarity">
    <text evidence="3">Belongs to the D-isomer specific 2-hydroxyacid dehydrogenase family.</text>
</comment>
<dbReference type="EMBL" id="CP002100">
    <property type="protein sequence ID" value="ADN50500.1"/>
    <property type="molecule type" value="Genomic_DNA"/>
</dbReference>
<protein>
    <submittedName>
        <fullName evidence="6">D-isomer specific 2-hydroxyacid dehydrogenase NAD-binding protein</fullName>
    </submittedName>
</protein>
<dbReference type="PANTHER" id="PTHR10996:SF178">
    <property type="entry name" value="2-HYDROXYACID DEHYDROGENASE YGL185C-RELATED"/>
    <property type="match status" value="1"/>
</dbReference>
<dbReference type="HOGENOM" id="CLU_019796_1_0_2"/>
<reference evidence="6 7" key="1">
    <citation type="journal article" date="2010" name="Stand. Genomic Sci.">
        <title>Complete genome sequence of Vulcanisaeta distributa type strain (IC-017).</title>
        <authorList>
            <person name="Mavromatis K."/>
            <person name="Sikorski J."/>
            <person name="Pabst E."/>
            <person name="Teshima H."/>
            <person name="Lapidus A."/>
            <person name="Lucas S."/>
            <person name="Nolan M."/>
            <person name="Glavina Del Rio T."/>
            <person name="Cheng J.F."/>
            <person name="Bruce D."/>
            <person name="Goodwin L."/>
            <person name="Pitluck S."/>
            <person name="Liolios K."/>
            <person name="Ivanova N."/>
            <person name="Mikhailova N."/>
            <person name="Pati A."/>
            <person name="Chen A."/>
            <person name="Palaniappan K."/>
            <person name="Land M."/>
            <person name="Hauser L."/>
            <person name="Chang Y.J."/>
            <person name="Jeffries C.D."/>
            <person name="Rohde M."/>
            <person name="Spring S."/>
            <person name="Goker M."/>
            <person name="Wirth R."/>
            <person name="Woyke T."/>
            <person name="Bristow J."/>
            <person name="Eisen J.A."/>
            <person name="Markowitz V."/>
            <person name="Hugenholtz P."/>
            <person name="Klenk H.P."/>
            <person name="Kyrpides N.C."/>
        </authorList>
    </citation>
    <scope>NUCLEOTIDE SEQUENCE [LARGE SCALE GENOMIC DNA]</scope>
    <source>
        <strain evidence="7">DSM 14429 / JCM 11212 / NBRC 100878 / IC-017</strain>
    </source>
</reference>
<gene>
    <name evidence="6" type="ordered locus">Vdis_1112</name>
</gene>
<evidence type="ECO:0000313" key="7">
    <source>
        <dbReference type="Proteomes" id="UP000006681"/>
    </source>
</evidence>
<keyword evidence="1 3" id="KW-0560">Oxidoreductase</keyword>
<name>E1QQK5_VULDI</name>
<keyword evidence="7" id="KW-1185">Reference proteome</keyword>
<organism evidence="6 7">
    <name type="scientific">Vulcanisaeta distributa (strain DSM 14429 / JCM 11212 / NBRC 100878 / IC-017)</name>
    <dbReference type="NCBI Taxonomy" id="572478"/>
    <lineage>
        <taxon>Archaea</taxon>
        <taxon>Thermoproteota</taxon>
        <taxon>Thermoprotei</taxon>
        <taxon>Thermoproteales</taxon>
        <taxon>Thermoproteaceae</taxon>
        <taxon>Vulcanisaeta</taxon>
    </lineage>
</organism>
<feature type="domain" description="D-isomer specific 2-hydroxyacid dehydrogenase NAD-binding" evidence="5">
    <location>
        <begin position="108"/>
        <end position="286"/>
    </location>
</feature>
<evidence type="ECO:0000256" key="2">
    <source>
        <dbReference type="ARBA" id="ARBA00023027"/>
    </source>
</evidence>
<dbReference type="GeneID" id="9752043"/>
<dbReference type="GO" id="GO:0016618">
    <property type="term" value="F:hydroxypyruvate reductase [NAD(P)H] activity"/>
    <property type="evidence" value="ECO:0007669"/>
    <property type="project" value="TreeGrafter"/>
</dbReference>
<dbReference type="SUPFAM" id="SSF52283">
    <property type="entry name" value="Formate/glycerate dehydrogenase catalytic domain-like"/>
    <property type="match status" value="1"/>
</dbReference>
<keyword evidence="2" id="KW-0520">NAD</keyword>
<dbReference type="CDD" id="cd12165">
    <property type="entry name" value="2-Hacid_dh_6"/>
    <property type="match status" value="1"/>
</dbReference>